<evidence type="ECO:0000256" key="3">
    <source>
        <dbReference type="ARBA" id="ARBA00022692"/>
    </source>
</evidence>
<keyword evidence="5" id="KW-0472">Membrane</keyword>
<evidence type="ECO:0000313" key="6">
    <source>
        <dbReference type="EMBL" id="RCK60404.1"/>
    </source>
</evidence>
<keyword evidence="7" id="KW-1185">Reference proteome</keyword>
<gene>
    <name evidence="6" type="ORF">Cantr_08068</name>
</gene>
<organism evidence="6 7">
    <name type="scientific">Candida viswanathii</name>
    <dbReference type="NCBI Taxonomy" id="5486"/>
    <lineage>
        <taxon>Eukaryota</taxon>
        <taxon>Fungi</taxon>
        <taxon>Dikarya</taxon>
        <taxon>Ascomycota</taxon>
        <taxon>Saccharomycotina</taxon>
        <taxon>Pichiomycetes</taxon>
        <taxon>Debaryomycetaceae</taxon>
        <taxon>Candida/Lodderomyces clade</taxon>
        <taxon>Candida</taxon>
    </lineage>
</organism>
<dbReference type="GO" id="GO:0000422">
    <property type="term" value="P:autophagy of mitochondrion"/>
    <property type="evidence" value="ECO:0007669"/>
    <property type="project" value="TreeGrafter"/>
</dbReference>
<dbReference type="Proteomes" id="UP000253472">
    <property type="component" value="Unassembled WGS sequence"/>
</dbReference>
<dbReference type="STRING" id="5486.A0A367Y3G2"/>
<dbReference type="Pfam" id="PF04930">
    <property type="entry name" value="FUN14"/>
    <property type="match status" value="1"/>
</dbReference>
<evidence type="ECO:0000256" key="1">
    <source>
        <dbReference type="ARBA" id="ARBA00004370"/>
    </source>
</evidence>
<dbReference type="AlphaFoldDB" id="A0A367Y3G2"/>
<evidence type="ECO:0000256" key="5">
    <source>
        <dbReference type="ARBA" id="ARBA00023136"/>
    </source>
</evidence>
<dbReference type="GO" id="GO:0005741">
    <property type="term" value="C:mitochondrial outer membrane"/>
    <property type="evidence" value="ECO:0007669"/>
    <property type="project" value="TreeGrafter"/>
</dbReference>
<sequence>MFINSPVLPGILKRSFGTFRSITSHATAPRPQLLKLNTTFQPIARAQRVTHRSSNNASTLRLLLASAGASFLAVSAFSKKIHNDTATQVQTRLPTIDVSPVQEPFKKSRFDGYLNYEELTIGSVVGLFLGIIIGKLSQVIVFVSLSSYFLIEFLESRGIVTIPWNYFITVGKERINLKQLFFEKPSFKISFVLSFIIAAYNV</sequence>
<keyword evidence="3" id="KW-0812">Transmembrane</keyword>
<dbReference type="PANTHER" id="PTHR21346:SF0">
    <property type="entry name" value="RE45833P"/>
    <property type="match status" value="1"/>
</dbReference>
<name>A0A367Y3G2_9ASCO</name>
<comment type="caution">
    <text evidence="6">The sequence shown here is derived from an EMBL/GenBank/DDBJ whole genome shotgun (WGS) entry which is preliminary data.</text>
</comment>
<evidence type="ECO:0000256" key="4">
    <source>
        <dbReference type="ARBA" id="ARBA00022989"/>
    </source>
</evidence>
<comment type="similarity">
    <text evidence="2">Belongs to the FUN14 family.</text>
</comment>
<proteinExistence type="inferred from homology"/>
<evidence type="ECO:0008006" key="8">
    <source>
        <dbReference type="Google" id="ProtNLM"/>
    </source>
</evidence>
<reference evidence="6 7" key="1">
    <citation type="submission" date="2018-06" db="EMBL/GenBank/DDBJ databases">
        <title>Whole genome sequencing of Candida tropicalis (genome annotated by CSBL at Korea University).</title>
        <authorList>
            <person name="Ahn J."/>
        </authorList>
    </citation>
    <scope>NUCLEOTIDE SEQUENCE [LARGE SCALE GENOMIC DNA]</scope>
    <source>
        <strain evidence="6 7">ATCC 20962</strain>
    </source>
</reference>
<dbReference type="EMBL" id="QLNQ01000026">
    <property type="protein sequence ID" value="RCK60404.1"/>
    <property type="molecule type" value="Genomic_DNA"/>
</dbReference>
<dbReference type="OrthoDB" id="3990500at2759"/>
<comment type="subcellular location">
    <subcellularLocation>
        <location evidence="1">Membrane</location>
    </subcellularLocation>
</comment>
<accession>A0A367Y3G2</accession>
<dbReference type="PANTHER" id="PTHR21346">
    <property type="entry name" value="FUN14 DOMAIN CONTAINING"/>
    <property type="match status" value="1"/>
</dbReference>
<protein>
    <recommendedName>
        <fullName evidence="8">FUN14 domain-containing protein</fullName>
    </recommendedName>
</protein>
<evidence type="ECO:0000313" key="7">
    <source>
        <dbReference type="Proteomes" id="UP000253472"/>
    </source>
</evidence>
<keyword evidence="4" id="KW-1133">Transmembrane helix</keyword>
<evidence type="ECO:0000256" key="2">
    <source>
        <dbReference type="ARBA" id="ARBA00009160"/>
    </source>
</evidence>
<dbReference type="InterPro" id="IPR007014">
    <property type="entry name" value="FUN14"/>
</dbReference>